<dbReference type="InterPro" id="IPR051283">
    <property type="entry name" value="Sec_Metabolite_Acyltrans"/>
</dbReference>
<evidence type="ECO:0000313" key="3">
    <source>
        <dbReference type="Proteomes" id="UP000623129"/>
    </source>
</evidence>
<organism evidence="2 3">
    <name type="scientific">Carex littledalei</name>
    <dbReference type="NCBI Taxonomy" id="544730"/>
    <lineage>
        <taxon>Eukaryota</taxon>
        <taxon>Viridiplantae</taxon>
        <taxon>Streptophyta</taxon>
        <taxon>Embryophyta</taxon>
        <taxon>Tracheophyta</taxon>
        <taxon>Spermatophyta</taxon>
        <taxon>Magnoliopsida</taxon>
        <taxon>Liliopsida</taxon>
        <taxon>Poales</taxon>
        <taxon>Cyperaceae</taxon>
        <taxon>Cyperoideae</taxon>
        <taxon>Cariceae</taxon>
        <taxon>Carex</taxon>
        <taxon>Carex subgen. Euthyceras</taxon>
    </lineage>
</organism>
<dbReference type="PANTHER" id="PTHR31896:SF12">
    <property type="entry name" value="HXXXD-TYPE ACYL-TRANSFERASE FAMILY PROTEIN"/>
    <property type="match status" value="1"/>
</dbReference>
<sequence>MIYIAALLPRKEVTVLIDGIFIGYAFNHVIGDGTSFWMFFNAWAEIARCKAAGKEVVLSQPPVHDKWFIGGYGEPPIKLPYSSPAEFVVRYTPPPLRERMFHFSSESLAKLKARANRECDKVLYA</sequence>
<dbReference type="Gene3D" id="3.30.559.10">
    <property type="entry name" value="Chloramphenicol acetyltransferase-like domain"/>
    <property type="match status" value="2"/>
</dbReference>
<gene>
    <name evidence="2" type="ORF">FCM35_KLT21773</name>
</gene>
<evidence type="ECO:0000256" key="1">
    <source>
        <dbReference type="ARBA" id="ARBA00022679"/>
    </source>
</evidence>
<keyword evidence="1 2" id="KW-0808">Transferase</keyword>
<comment type="caution">
    <text evidence="2">The sequence shown here is derived from an EMBL/GenBank/DDBJ whole genome shotgun (WGS) entry which is preliminary data.</text>
</comment>
<dbReference type="InterPro" id="IPR023213">
    <property type="entry name" value="CAT-like_dom_sf"/>
</dbReference>
<dbReference type="EMBL" id="SWLB01000214">
    <property type="protein sequence ID" value="KAF3319709.1"/>
    <property type="molecule type" value="Genomic_DNA"/>
</dbReference>
<accession>A0A833VCH9</accession>
<dbReference type="Pfam" id="PF02458">
    <property type="entry name" value="Transferase"/>
    <property type="match status" value="1"/>
</dbReference>
<dbReference type="Proteomes" id="UP000623129">
    <property type="component" value="Unassembled WGS sequence"/>
</dbReference>
<keyword evidence="3" id="KW-1185">Reference proteome</keyword>
<protein>
    <submittedName>
        <fullName evidence="2">Acetyltransferase</fullName>
    </submittedName>
</protein>
<name>A0A833VCH9_9POAL</name>
<reference evidence="2" key="1">
    <citation type="submission" date="2020-01" db="EMBL/GenBank/DDBJ databases">
        <title>Genome sequence of Kobresia littledalei, the first chromosome-level genome in the family Cyperaceae.</title>
        <authorList>
            <person name="Qu G."/>
        </authorList>
    </citation>
    <scope>NUCLEOTIDE SEQUENCE</scope>
    <source>
        <strain evidence="2">C.B.Clarke</strain>
        <tissue evidence="2">Leaf</tissue>
    </source>
</reference>
<dbReference type="GO" id="GO:0016740">
    <property type="term" value="F:transferase activity"/>
    <property type="evidence" value="ECO:0007669"/>
    <property type="project" value="UniProtKB-KW"/>
</dbReference>
<dbReference type="AlphaFoldDB" id="A0A833VCH9"/>
<dbReference type="PANTHER" id="PTHR31896">
    <property type="entry name" value="FAMILY REGULATORY PROTEIN, PUTATIVE (AFU_ORTHOLOGUE AFUA_3G14730)-RELATED"/>
    <property type="match status" value="1"/>
</dbReference>
<evidence type="ECO:0000313" key="2">
    <source>
        <dbReference type="EMBL" id="KAF3319709.1"/>
    </source>
</evidence>
<proteinExistence type="predicted"/>
<dbReference type="OrthoDB" id="1862401at2759"/>